<proteinExistence type="inferred from homology"/>
<evidence type="ECO:0000256" key="1">
    <source>
        <dbReference type="ARBA" id="ARBA00004418"/>
    </source>
</evidence>
<dbReference type="PANTHER" id="PTHR43649">
    <property type="entry name" value="ARABINOSE-BINDING PROTEIN-RELATED"/>
    <property type="match status" value="1"/>
</dbReference>
<dbReference type="InterPro" id="IPR050490">
    <property type="entry name" value="Bact_solute-bd_prot1"/>
</dbReference>
<dbReference type="Gene3D" id="3.40.190.10">
    <property type="entry name" value="Periplasmic binding protein-like II"/>
    <property type="match status" value="2"/>
</dbReference>
<dbReference type="PANTHER" id="PTHR43649:SF12">
    <property type="entry name" value="DIACETYLCHITOBIOSE BINDING PROTEIN DASA"/>
    <property type="match status" value="1"/>
</dbReference>
<feature type="chain" id="PRO_5043930141" evidence="3">
    <location>
        <begin position="23"/>
        <end position="441"/>
    </location>
</feature>
<gene>
    <name evidence="4" type="ORF">NFG58_18420</name>
</gene>
<name>A0AAU7KI41_9GAMM</name>
<accession>A0AAU7KI41</accession>
<dbReference type="InterPro" id="IPR006059">
    <property type="entry name" value="SBP"/>
</dbReference>
<evidence type="ECO:0000256" key="3">
    <source>
        <dbReference type="SAM" id="SignalP"/>
    </source>
</evidence>
<reference evidence="4" key="1">
    <citation type="submission" date="2022-06" db="EMBL/GenBank/DDBJ databases">
        <title>A novel DMS-producing enzyme.</title>
        <authorList>
            <person name="Zhang Y."/>
        </authorList>
    </citation>
    <scope>NUCLEOTIDE SEQUENCE</scope>
    <source>
        <strain evidence="4">RT37</strain>
    </source>
</reference>
<sequence length="441" mass="48362">MMTSFRVKTACALVMGGGAVFAQHGVAAELTIATVDNRDMLRMRELSEDFVAGNSDIQLNWVTLDESTLRQQVTTDIATSGGRFDIVTIGTYEAPIWAERGWLVPIADMPGDYQPEDLLPTVRQALSYQDVLYAAPFYAESAFTMYRTDLFEDAGLSMPRAPSWDFLAQAAEKLSGSDEHYGICLRGKPGWGENMALLTAMANAFGGRWFDEEWQPQLEGGGWRDALDLYLTLLGEYGPPNPEDNGYNENLALFQQGKCGIWVDATVAASAVTDPEASEVADRVGFALAPDNGLDKRSNWLWAWALAIPTSSEQSEAAKRFVAWATSRGYQELVAEREGWSQVPPGTRASLYDNPSYREAAPYSELVLESLRSANPDDPTVQAVPYRGVQYVAIPAFQGIGTAVGNRFAKALAGDISAEEAIEDAQWVTEKVTEQARFAQQ</sequence>
<organism evidence="4">
    <name type="scientific">Halomonas sp. RT37</name>
    <dbReference type="NCBI Taxonomy" id="2950872"/>
    <lineage>
        <taxon>Bacteria</taxon>
        <taxon>Pseudomonadati</taxon>
        <taxon>Pseudomonadota</taxon>
        <taxon>Gammaproteobacteria</taxon>
        <taxon>Oceanospirillales</taxon>
        <taxon>Halomonadaceae</taxon>
        <taxon>Halomonas</taxon>
    </lineage>
</organism>
<dbReference type="GO" id="GO:0042597">
    <property type="term" value="C:periplasmic space"/>
    <property type="evidence" value="ECO:0007669"/>
    <property type="project" value="UniProtKB-SubCell"/>
</dbReference>
<dbReference type="AlphaFoldDB" id="A0AAU7KI41"/>
<evidence type="ECO:0000313" key="4">
    <source>
        <dbReference type="EMBL" id="XBO70558.1"/>
    </source>
</evidence>
<comment type="similarity">
    <text evidence="2">Belongs to the bacterial solute-binding protein 1 family.</text>
</comment>
<comment type="subcellular location">
    <subcellularLocation>
        <location evidence="1">Periplasm</location>
    </subcellularLocation>
</comment>
<dbReference type="Pfam" id="PF01547">
    <property type="entry name" value="SBP_bac_1"/>
    <property type="match status" value="1"/>
</dbReference>
<dbReference type="EMBL" id="CP098827">
    <property type="protein sequence ID" value="XBO70558.1"/>
    <property type="molecule type" value="Genomic_DNA"/>
</dbReference>
<keyword evidence="3" id="KW-0732">Signal</keyword>
<dbReference type="CDD" id="cd13585">
    <property type="entry name" value="PBP2_TMBP_like"/>
    <property type="match status" value="1"/>
</dbReference>
<feature type="signal peptide" evidence="3">
    <location>
        <begin position="1"/>
        <end position="22"/>
    </location>
</feature>
<evidence type="ECO:0000256" key="2">
    <source>
        <dbReference type="ARBA" id="ARBA00008520"/>
    </source>
</evidence>
<dbReference type="SUPFAM" id="SSF53850">
    <property type="entry name" value="Periplasmic binding protein-like II"/>
    <property type="match status" value="1"/>
</dbReference>
<protein>
    <submittedName>
        <fullName evidence="4">Sugar ABC transporter substrate-binding protein</fullName>
    </submittedName>
</protein>
<dbReference type="RefSeq" id="WP_348827146.1">
    <property type="nucleotide sequence ID" value="NZ_CP098827.1"/>
</dbReference>